<keyword evidence="4 17" id="KW-0997">Cell inner membrane</keyword>
<proteinExistence type="inferred from homology"/>
<evidence type="ECO:0000313" key="18">
    <source>
        <dbReference type="EMBL" id="SEO74685.1"/>
    </source>
</evidence>
<keyword evidence="5 17" id="KW-0132">Cell division</keyword>
<feature type="transmembrane region" description="Helical" evidence="17">
    <location>
        <begin position="27"/>
        <end position="49"/>
    </location>
</feature>
<dbReference type="GO" id="GO:0043093">
    <property type="term" value="P:FtsZ-dependent cytokinesis"/>
    <property type="evidence" value="ECO:0007669"/>
    <property type="project" value="UniProtKB-UniRule"/>
</dbReference>
<evidence type="ECO:0000313" key="19">
    <source>
        <dbReference type="Proteomes" id="UP000199657"/>
    </source>
</evidence>
<keyword evidence="3 17" id="KW-1003">Cell membrane</keyword>
<gene>
    <name evidence="17" type="primary">ftsW</name>
    <name evidence="18" type="ORF">SAMN04488052_102572</name>
</gene>
<feature type="transmembrane region" description="Helical" evidence="17">
    <location>
        <begin position="321"/>
        <end position="339"/>
    </location>
</feature>
<organism evidence="18 19">
    <name type="scientific">Aquisalimonas asiatica</name>
    <dbReference type="NCBI Taxonomy" id="406100"/>
    <lineage>
        <taxon>Bacteria</taxon>
        <taxon>Pseudomonadati</taxon>
        <taxon>Pseudomonadota</taxon>
        <taxon>Gammaproteobacteria</taxon>
        <taxon>Chromatiales</taxon>
        <taxon>Ectothiorhodospiraceae</taxon>
        <taxon>Aquisalimonas</taxon>
    </lineage>
</organism>
<comment type="similarity">
    <text evidence="15 17">Belongs to the SEDS family. FtsW subfamily.</text>
</comment>
<name>A0A1H8S7R9_9GAMM</name>
<dbReference type="AlphaFoldDB" id="A0A1H8S7R9"/>
<feature type="transmembrane region" description="Helical" evidence="17">
    <location>
        <begin position="181"/>
        <end position="198"/>
    </location>
</feature>
<feature type="transmembrane region" description="Helical" evidence="17">
    <location>
        <begin position="279"/>
        <end position="300"/>
    </location>
</feature>
<evidence type="ECO:0000256" key="10">
    <source>
        <dbReference type="ARBA" id="ARBA00022984"/>
    </source>
</evidence>
<feature type="transmembrane region" description="Helical" evidence="17">
    <location>
        <begin position="91"/>
        <end position="110"/>
    </location>
</feature>
<dbReference type="EMBL" id="FOEG01000002">
    <property type="protein sequence ID" value="SEO74685.1"/>
    <property type="molecule type" value="Genomic_DNA"/>
</dbReference>
<reference evidence="18 19" key="1">
    <citation type="submission" date="2016-10" db="EMBL/GenBank/DDBJ databases">
        <authorList>
            <person name="de Groot N.N."/>
        </authorList>
    </citation>
    <scope>NUCLEOTIDE SEQUENCE [LARGE SCALE GENOMIC DNA]</scope>
    <source>
        <strain evidence="18 19">CGMCC 1.6291</strain>
    </source>
</reference>
<dbReference type="InterPro" id="IPR018365">
    <property type="entry name" value="Cell_cycle_FtsW-rel_CS"/>
</dbReference>
<keyword evidence="19" id="KW-1185">Reference proteome</keyword>
<dbReference type="GO" id="GO:0009252">
    <property type="term" value="P:peptidoglycan biosynthetic process"/>
    <property type="evidence" value="ECO:0007669"/>
    <property type="project" value="UniProtKB-UniRule"/>
</dbReference>
<evidence type="ECO:0000256" key="7">
    <source>
        <dbReference type="ARBA" id="ARBA00022679"/>
    </source>
</evidence>
<dbReference type="PROSITE" id="PS00428">
    <property type="entry name" value="FTSW_RODA_SPOVE"/>
    <property type="match status" value="1"/>
</dbReference>
<comment type="function">
    <text evidence="17">Peptidoglycan polymerase that is essential for cell division.</text>
</comment>
<protein>
    <recommendedName>
        <fullName evidence="17">Probable peptidoglycan glycosyltransferase FtsW</fullName>
        <shortName evidence="17">PGT</shortName>
        <ecNumber evidence="17">2.4.99.28</ecNumber>
    </recommendedName>
    <alternativeName>
        <fullName evidence="17">Cell division protein FtsW</fullName>
    </alternativeName>
    <alternativeName>
        <fullName evidence="17">Cell wall polymerase</fullName>
    </alternativeName>
    <alternativeName>
        <fullName evidence="17">Peptidoglycan polymerase</fullName>
        <shortName evidence="17">PG polymerase</shortName>
    </alternativeName>
</protein>
<dbReference type="GO" id="GO:0071555">
    <property type="term" value="P:cell wall organization"/>
    <property type="evidence" value="ECO:0007669"/>
    <property type="project" value="UniProtKB-KW"/>
</dbReference>
<dbReference type="PANTHER" id="PTHR30474:SF2">
    <property type="entry name" value="PEPTIDOGLYCAN GLYCOSYLTRANSFERASE FTSW-RELATED"/>
    <property type="match status" value="1"/>
</dbReference>
<dbReference type="InterPro" id="IPR001182">
    <property type="entry name" value="FtsW/RodA"/>
</dbReference>
<evidence type="ECO:0000256" key="13">
    <source>
        <dbReference type="ARBA" id="ARBA00023306"/>
    </source>
</evidence>
<dbReference type="Pfam" id="PF01098">
    <property type="entry name" value="FTSW_RODA_SPOVE"/>
    <property type="match status" value="1"/>
</dbReference>
<dbReference type="OrthoDB" id="9768187at2"/>
<evidence type="ECO:0000256" key="12">
    <source>
        <dbReference type="ARBA" id="ARBA00023136"/>
    </source>
</evidence>
<accession>A0A1H8S7R9</accession>
<comment type="pathway">
    <text evidence="2 17">Cell wall biogenesis; peptidoglycan biosynthesis.</text>
</comment>
<dbReference type="GO" id="GO:0008955">
    <property type="term" value="F:peptidoglycan glycosyltransferase activity"/>
    <property type="evidence" value="ECO:0007669"/>
    <property type="project" value="UniProtKB-UniRule"/>
</dbReference>
<dbReference type="HAMAP" id="MF_00913">
    <property type="entry name" value="PGT_FtsW_proteobact"/>
    <property type="match status" value="1"/>
</dbReference>
<feature type="transmembrane region" description="Helical" evidence="17">
    <location>
        <begin position="61"/>
        <end position="79"/>
    </location>
</feature>
<keyword evidence="6 17" id="KW-0328">Glycosyltransferase</keyword>
<evidence type="ECO:0000256" key="15">
    <source>
        <dbReference type="ARBA" id="ARBA00038053"/>
    </source>
</evidence>
<dbReference type="EC" id="2.4.99.28" evidence="17"/>
<dbReference type="UniPathway" id="UPA00219"/>
<dbReference type="InterPro" id="IPR013437">
    <property type="entry name" value="FtsW"/>
</dbReference>
<sequence>MSVPVLNAVATEARRATALWPNLDQRLLLAIAAAVTLGIVAVTSASVSLAESQFGSPFYYLNRQLLFLGLTLAASWMALQVPVNSWYQASGLLLLLAMLLLVLVLVPGVGREVNGATRWIPVGIFHLQVSEVAKFGILFYLAAYLVRRGDRVRGSMQGFLIPIVLLGASGLLLLMQPDFGGALVLGATGLGLLFLAGVPLWRFLVLASCAGGAAWMLIVTSPYRITRLMAFIDPWADPFNTGFQLTQSLIAIGRGEWFGVGLGASVQKLFYLPEAHTDFVFAVLAEELGLVGVVLVLVLYSWIVWRILSIGAAAIRANQPFGGYLCFAVGFWLGLQSFINIGVNMGLLPTKGLTLPLMSYGGSSLLTTGVALAVVLRVDYERRMAKRTARPGRSS</sequence>
<dbReference type="GO" id="GO:0005886">
    <property type="term" value="C:plasma membrane"/>
    <property type="evidence" value="ECO:0007669"/>
    <property type="project" value="UniProtKB-SubCell"/>
</dbReference>
<dbReference type="STRING" id="406100.SAMN04488052_102572"/>
<comment type="catalytic activity">
    <reaction evidence="16 17">
        <text>[GlcNAc-(1-&gt;4)-Mur2Ac(oyl-L-Ala-gamma-D-Glu-L-Lys-D-Ala-D-Ala)](n)-di-trans,octa-cis-undecaprenyl diphosphate + beta-D-GlcNAc-(1-&gt;4)-Mur2Ac(oyl-L-Ala-gamma-D-Glu-L-Lys-D-Ala-D-Ala)-di-trans,octa-cis-undecaprenyl diphosphate = [GlcNAc-(1-&gt;4)-Mur2Ac(oyl-L-Ala-gamma-D-Glu-L-Lys-D-Ala-D-Ala)](n+1)-di-trans,octa-cis-undecaprenyl diphosphate + di-trans,octa-cis-undecaprenyl diphosphate + H(+)</text>
        <dbReference type="Rhea" id="RHEA:23708"/>
        <dbReference type="Rhea" id="RHEA-COMP:9602"/>
        <dbReference type="Rhea" id="RHEA-COMP:9603"/>
        <dbReference type="ChEBI" id="CHEBI:15378"/>
        <dbReference type="ChEBI" id="CHEBI:58405"/>
        <dbReference type="ChEBI" id="CHEBI:60033"/>
        <dbReference type="ChEBI" id="CHEBI:78435"/>
        <dbReference type="EC" id="2.4.99.28"/>
    </reaction>
</comment>
<evidence type="ECO:0000256" key="16">
    <source>
        <dbReference type="ARBA" id="ARBA00049902"/>
    </source>
</evidence>
<keyword evidence="13 17" id="KW-0131">Cell cycle</keyword>
<feature type="transmembrane region" description="Helical" evidence="17">
    <location>
        <begin position="158"/>
        <end position="175"/>
    </location>
</feature>
<keyword evidence="14 17" id="KW-0961">Cell wall biogenesis/degradation</keyword>
<dbReference type="GO" id="GO:0008360">
    <property type="term" value="P:regulation of cell shape"/>
    <property type="evidence" value="ECO:0007669"/>
    <property type="project" value="UniProtKB-KW"/>
</dbReference>
<evidence type="ECO:0000256" key="8">
    <source>
        <dbReference type="ARBA" id="ARBA00022692"/>
    </source>
</evidence>
<keyword evidence="8 17" id="KW-0812">Transmembrane</keyword>
<feature type="transmembrane region" description="Helical" evidence="17">
    <location>
        <begin position="359"/>
        <end position="380"/>
    </location>
</feature>
<evidence type="ECO:0000256" key="5">
    <source>
        <dbReference type="ARBA" id="ARBA00022618"/>
    </source>
</evidence>
<evidence type="ECO:0000256" key="9">
    <source>
        <dbReference type="ARBA" id="ARBA00022960"/>
    </source>
</evidence>
<evidence type="ECO:0000256" key="14">
    <source>
        <dbReference type="ARBA" id="ARBA00023316"/>
    </source>
</evidence>
<keyword evidence="12 17" id="KW-0472">Membrane</keyword>
<feature type="transmembrane region" description="Helical" evidence="17">
    <location>
        <begin position="203"/>
        <end position="225"/>
    </location>
</feature>
<dbReference type="GO" id="GO:0015648">
    <property type="term" value="F:lipid-linked peptidoglycan transporter activity"/>
    <property type="evidence" value="ECO:0007669"/>
    <property type="project" value="TreeGrafter"/>
</dbReference>
<keyword evidence="7 17" id="KW-0808">Transferase</keyword>
<keyword evidence="11 17" id="KW-1133">Transmembrane helix</keyword>
<keyword evidence="10 17" id="KW-0573">Peptidoglycan synthesis</keyword>
<evidence type="ECO:0000256" key="3">
    <source>
        <dbReference type="ARBA" id="ARBA00022475"/>
    </source>
</evidence>
<evidence type="ECO:0000256" key="11">
    <source>
        <dbReference type="ARBA" id="ARBA00022989"/>
    </source>
</evidence>
<evidence type="ECO:0000256" key="17">
    <source>
        <dbReference type="HAMAP-Rule" id="MF_00913"/>
    </source>
</evidence>
<dbReference type="Proteomes" id="UP000199657">
    <property type="component" value="Unassembled WGS sequence"/>
</dbReference>
<dbReference type="NCBIfam" id="TIGR02614">
    <property type="entry name" value="ftsW"/>
    <property type="match status" value="1"/>
</dbReference>
<dbReference type="GO" id="GO:0032153">
    <property type="term" value="C:cell division site"/>
    <property type="evidence" value="ECO:0007669"/>
    <property type="project" value="UniProtKB-UniRule"/>
</dbReference>
<dbReference type="RefSeq" id="WP_091641591.1">
    <property type="nucleotide sequence ID" value="NZ_FOEG01000002.1"/>
</dbReference>
<evidence type="ECO:0000256" key="1">
    <source>
        <dbReference type="ARBA" id="ARBA00004651"/>
    </source>
</evidence>
<keyword evidence="9 17" id="KW-0133">Cell shape</keyword>
<evidence type="ECO:0000256" key="6">
    <source>
        <dbReference type="ARBA" id="ARBA00022676"/>
    </source>
</evidence>
<dbReference type="PANTHER" id="PTHR30474">
    <property type="entry name" value="CELL CYCLE PROTEIN"/>
    <property type="match status" value="1"/>
</dbReference>
<feature type="transmembrane region" description="Helical" evidence="17">
    <location>
        <begin position="122"/>
        <end position="146"/>
    </location>
</feature>
<evidence type="ECO:0000256" key="2">
    <source>
        <dbReference type="ARBA" id="ARBA00004752"/>
    </source>
</evidence>
<evidence type="ECO:0000256" key="4">
    <source>
        <dbReference type="ARBA" id="ARBA00022519"/>
    </source>
</evidence>
<comment type="subcellular location">
    <subcellularLocation>
        <location evidence="17">Cell inner membrane</location>
        <topology evidence="17">Multi-pass membrane protein</topology>
    </subcellularLocation>
    <subcellularLocation>
        <location evidence="1">Cell membrane</location>
        <topology evidence="1">Multi-pass membrane protein</topology>
    </subcellularLocation>
    <text evidence="17">Localizes to the division septum.</text>
</comment>